<comment type="pathway">
    <text evidence="2">Lipid metabolism; fatty acid beta-oxidation.</text>
</comment>
<evidence type="ECO:0000256" key="11">
    <source>
        <dbReference type="PIRSR" id="PIRSR000105-1"/>
    </source>
</evidence>
<dbReference type="GO" id="GO:0070403">
    <property type="term" value="F:NAD+ binding"/>
    <property type="evidence" value="ECO:0007669"/>
    <property type="project" value="InterPro"/>
</dbReference>
<dbReference type="FunFam" id="3.40.50.720:FF:000009">
    <property type="entry name" value="Fatty oxidation complex, alpha subunit"/>
    <property type="match status" value="1"/>
</dbReference>
<keyword evidence="7 12" id="KW-0520">NAD</keyword>
<dbReference type="SUPFAM" id="SSF51735">
    <property type="entry name" value="NAD(P)-binding Rossmann-fold domains"/>
    <property type="match status" value="1"/>
</dbReference>
<evidence type="ECO:0000313" key="16">
    <source>
        <dbReference type="EnsemblProtists" id="PYU1_T011048"/>
    </source>
</evidence>
<dbReference type="OMA" id="MAHPMGP"/>
<dbReference type="Proteomes" id="UP000019132">
    <property type="component" value="Unassembled WGS sequence"/>
</dbReference>
<dbReference type="GO" id="GO:0003857">
    <property type="term" value="F:(3S)-3-hydroxyacyl-CoA dehydrogenase (NAD+) activity"/>
    <property type="evidence" value="ECO:0007669"/>
    <property type="project" value="UniProtKB-EC"/>
</dbReference>
<feature type="binding site" evidence="13">
    <location>
        <position position="92"/>
    </location>
    <ligand>
        <name>CoA</name>
        <dbReference type="ChEBI" id="CHEBI:57287"/>
    </ligand>
</feature>
<dbReference type="InterPro" id="IPR006180">
    <property type="entry name" value="3-OHacyl-CoA_DH_CS"/>
</dbReference>
<evidence type="ECO:0000256" key="7">
    <source>
        <dbReference type="ARBA" id="ARBA00023027"/>
    </source>
</evidence>
<evidence type="ECO:0000256" key="4">
    <source>
        <dbReference type="ARBA" id="ARBA00013000"/>
    </source>
</evidence>
<reference evidence="16" key="3">
    <citation type="submission" date="2015-02" db="UniProtKB">
        <authorList>
            <consortium name="EnsemblProtists"/>
        </authorList>
    </citation>
    <scope>IDENTIFICATION</scope>
    <source>
        <strain evidence="16">DAOM BR144</strain>
    </source>
</reference>
<evidence type="ECO:0000256" key="12">
    <source>
        <dbReference type="PIRSR" id="PIRSR000105-2"/>
    </source>
</evidence>
<feature type="binding site" evidence="13">
    <location>
        <position position="159"/>
    </location>
    <ligand>
        <name>CoA</name>
        <dbReference type="ChEBI" id="CHEBI:57287"/>
    </ligand>
</feature>
<evidence type="ECO:0000259" key="15">
    <source>
        <dbReference type="Pfam" id="PF02737"/>
    </source>
</evidence>
<dbReference type="InterPro" id="IPR006108">
    <property type="entry name" value="3HC_DH_C"/>
</dbReference>
<feature type="binding site" evidence="12">
    <location>
        <position position="137"/>
    </location>
    <ligand>
        <name>NAD(+)</name>
        <dbReference type="ChEBI" id="CHEBI:57540"/>
    </ligand>
</feature>
<dbReference type="SUPFAM" id="SSF48179">
    <property type="entry name" value="6-phosphogluconate dehydrogenase C-terminal domain-like"/>
    <property type="match status" value="1"/>
</dbReference>
<evidence type="ECO:0000259" key="14">
    <source>
        <dbReference type="Pfam" id="PF00725"/>
    </source>
</evidence>
<dbReference type="GO" id="GO:0006635">
    <property type="term" value="P:fatty acid beta-oxidation"/>
    <property type="evidence" value="ECO:0007669"/>
    <property type="project" value="TreeGrafter"/>
</dbReference>
<keyword evidence="9" id="KW-0496">Mitochondrion</keyword>
<dbReference type="Pfam" id="PF02737">
    <property type="entry name" value="3HCDH_N"/>
    <property type="match status" value="1"/>
</dbReference>
<dbReference type="EnsemblProtists" id="PYU1_T011048">
    <property type="protein sequence ID" value="PYU1_T011048"/>
    <property type="gene ID" value="PYU1_G011024"/>
</dbReference>
<name>K3X1E9_GLOUD</name>
<comment type="catalytic activity">
    <reaction evidence="10">
        <text>a (3S)-3-hydroxyacyl-CoA + NAD(+) = a 3-oxoacyl-CoA + NADH + H(+)</text>
        <dbReference type="Rhea" id="RHEA:22432"/>
        <dbReference type="ChEBI" id="CHEBI:15378"/>
        <dbReference type="ChEBI" id="CHEBI:57318"/>
        <dbReference type="ChEBI" id="CHEBI:57540"/>
        <dbReference type="ChEBI" id="CHEBI:57945"/>
        <dbReference type="ChEBI" id="CHEBI:90726"/>
        <dbReference type="EC" id="1.1.1.35"/>
    </reaction>
</comment>
<evidence type="ECO:0000256" key="10">
    <source>
        <dbReference type="ARBA" id="ARBA00049556"/>
    </source>
</evidence>
<dbReference type="Gene3D" id="3.40.50.720">
    <property type="entry name" value="NAD(P)-binding Rossmann-like Domain"/>
    <property type="match status" value="1"/>
</dbReference>
<dbReference type="InParanoid" id="K3X1E9"/>
<reference evidence="17" key="1">
    <citation type="journal article" date="2010" name="Genome Biol.">
        <title>Genome sequence of the necrotrophic plant pathogen Pythium ultimum reveals original pathogenicity mechanisms and effector repertoire.</title>
        <authorList>
            <person name="Levesque C.A."/>
            <person name="Brouwer H."/>
            <person name="Cano L."/>
            <person name="Hamilton J.P."/>
            <person name="Holt C."/>
            <person name="Huitema E."/>
            <person name="Raffaele S."/>
            <person name="Robideau G.P."/>
            <person name="Thines M."/>
            <person name="Win J."/>
            <person name="Zerillo M.M."/>
            <person name="Beakes G.W."/>
            <person name="Boore J.L."/>
            <person name="Busam D."/>
            <person name="Dumas B."/>
            <person name="Ferriera S."/>
            <person name="Fuerstenberg S.I."/>
            <person name="Gachon C.M."/>
            <person name="Gaulin E."/>
            <person name="Govers F."/>
            <person name="Grenville-Briggs L."/>
            <person name="Horner N."/>
            <person name="Hostetler J."/>
            <person name="Jiang R.H."/>
            <person name="Johnson J."/>
            <person name="Krajaejun T."/>
            <person name="Lin H."/>
            <person name="Meijer H.J."/>
            <person name="Moore B."/>
            <person name="Morris P."/>
            <person name="Phuntmart V."/>
            <person name="Puiu D."/>
            <person name="Shetty J."/>
            <person name="Stajich J.E."/>
            <person name="Tripathy S."/>
            <person name="Wawra S."/>
            <person name="van West P."/>
            <person name="Whitty B.R."/>
            <person name="Coutinho P.M."/>
            <person name="Henrissat B."/>
            <person name="Martin F."/>
            <person name="Thomas P.D."/>
            <person name="Tyler B.M."/>
            <person name="De Vries R.P."/>
            <person name="Kamoun S."/>
            <person name="Yandell M."/>
            <person name="Tisserat N."/>
            <person name="Buell C.R."/>
        </authorList>
    </citation>
    <scope>NUCLEOTIDE SEQUENCE</scope>
    <source>
        <strain evidence="17">DAOM:BR144</strain>
    </source>
</reference>
<dbReference type="PROSITE" id="PS00067">
    <property type="entry name" value="3HCDH"/>
    <property type="match status" value="1"/>
</dbReference>
<feature type="binding site" evidence="12">
    <location>
        <position position="183"/>
    </location>
    <ligand>
        <name>NAD(+)</name>
        <dbReference type="ChEBI" id="CHEBI:57540"/>
    </ligand>
</feature>
<feature type="binding site" evidence="13">
    <location>
        <position position="81"/>
    </location>
    <ligand>
        <name>CoA</name>
        <dbReference type="ChEBI" id="CHEBI:57287"/>
    </ligand>
</feature>
<evidence type="ECO:0000256" key="6">
    <source>
        <dbReference type="ARBA" id="ARBA00023002"/>
    </source>
</evidence>
<protein>
    <recommendedName>
        <fullName evidence="4">3-hydroxyacyl-CoA dehydrogenase</fullName>
        <ecNumber evidence="4">1.1.1.35</ecNumber>
    </recommendedName>
</protein>
<dbReference type="InterPro" id="IPR008927">
    <property type="entry name" value="6-PGluconate_DH-like_C_sf"/>
</dbReference>
<dbReference type="InterPro" id="IPR036291">
    <property type="entry name" value="NAD(P)-bd_dom_sf"/>
</dbReference>
<feature type="domain" description="3-hydroxyacyl-CoA dehydrogenase NAD binding" evidence="15">
    <location>
        <begin position="37"/>
        <end position="224"/>
    </location>
</feature>
<proteinExistence type="inferred from homology"/>
<dbReference type="InterPro" id="IPR052242">
    <property type="entry name" value="Mito_3-hydroxyacyl-CoA_DH"/>
</dbReference>
<organism evidence="16 17">
    <name type="scientific">Globisporangium ultimum (strain ATCC 200006 / CBS 805.95 / DAOM BR144)</name>
    <name type="common">Pythium ultimum</name>
    <dbReference type="NCBI Taxonomy" id="431595"/>
    <lineage>
        <taxon>Eukaryota</taxon>
        <taxon>Sar</taxon>
        <taxon>Stramenopiles</taxon>
        <taxon>Oomycota</taxon>
        <taxon>Peronosporomycetes</taxon>
        <taxon>Pythiales</taxon>
        <taxon>Pythiaceae</taxon>
        <taxon>Globisporangium</taxon>
    </lineage>
</organism>
<evidence type="ECO:0000256" key="2">
    <source>
        <dbReference type="ARBA" id="ARBA00005005"/>
    </source>
</evidence>
<keyword evidence="17" id="KW-1185">Reference proteome</keyword>
<keyword evidence="8" id="KW-0443">Lipid metabolism</keyword>
<sequence>MLMHAALRSVSKRQAPVLLQLTTRSFASATDKFEIKKVGMVGLGLMGHGIAQTAAQAGFQVVAVDMNQAGLDAGMKRIEGSLNKIVGRNVKKGTITEEDAQQQIAKTLGLITPTTSQDDLADCDLVIEAIIENVNVKKDFYANLGRIVKPSAIFASNTSSLAISDFAGSSGRASQVVGLHFFNPVQLMKLVEVVRTDATDPAVFEASKNWVHAIGKHPVSCKDTPGFIVNRLLVPYLAQAIALYERGDATKEDIDVSMQFGAGHPMGPITLADYVGLDTTLFILEGWVRDHPNEPAFFVPEIVRQKVAEGKLGRKTGEGFYKWDGDKRL</sequence>
<dbReference type="EMBL" id="GL376606">
    <property type="status" value="NOT_ANNOTATED_CDS"/>
    <property type="molecule type" value="Genomic_DNA"/>
</dbReference>
<comment type="similarity">
    <text evidence="3">Belongs to the 3-hydroxyacyl-CoA dehydrogenase family.</text>
</comment>
<dbReference type="eggNOG" id="KOG2304">
    <property type="taxonomic scope" value="Eukaryota"/>
</dbReference>
<dbReference type="Gene3D" id="1.10.1040.10">
    <property type="entry name" value="N-(1-d-carboxylethyl)-l-norvaline Dehydrogenase, domain 2"/>
    <property type="match status" value="1"/>
</dbReference>
<dbReference type="InterPro" id="IPR013328">
    <property type="entry name" value="6PGD_dom2"/>
</dbReference>
<dbReference type="PANTHER" id="PTHR43561">
    <property type="match status" value="1"/>
</dbReference>
<dbReference type="STRING" id="431595.K3X1E9"/>
<comment type="subcellular location">
    <subcellularLocation>
        <location evidence="1">Mitochondrion matrix</location>
    </subcellularLocation>
</comment>
<evidence type="ECO:0000256" key="9">
    <source>
        <dbReference type="ARBA" id="ARBA00023128"/>
    </source>
</evidence>
<dbReference type="HOGENOM" id="CLU_009834_2_0_1"/>
<keyword evidence="6" id="KW-0560">Oxidoreductase</keyword>
<dbReference type="PIRSF" id="PIRSF000105">
    <property type="entry name" value="HCDH"/>
    <property type="match status" value="1"/>
</dbReference>
<feature type="binding site" evidence="12">
    <location>
        <position position="159"/>
    </location>
    <ligand>
        <name>NAD(+)</name>
        <dbReference type="ChEBI" id="CHEBI:57540"/>
    </ligand>
</feature>
<evidence type="ECO:0000256" key="8">
    <source>
        <dbReference type="ARBA" id="ARBA00023098"/>
    </source>
</evidence>
<dbReference type="AlphaFoldDB" id="K3X1E9"/>
<dbReference type="VEuPathDB" id="FungiDB:PYU1_G011024"/>
<keyword evidence="5" id="KW-0276">Fatty acid metabolism</keyword>
<accession>K3X1E9</accession>
<dbReference type="GO" id="GO:0005759">
    <property type="term" value="C:mitochondrial matrix"/>
    <property type="evidence" value="ECO:0007669"/>
    <property type="project" value="UniProtKB-SubCell"/>
</dbReference>
<feature type="site" description="Important for catalytic activity" evidence="11">
    <location>
        <position position="180"/>
    </location>
</feature>
<evidence type="ECO:0000313" key="17">
    <source>
        <dbReference type="Proteomes" id="UP000019132"/>
    </source>
</evidence>
<reference evidence="17" key="2">
    <citation type="submission" date="2010-04" db="EMBL/GenBank/DDBJ databases">
        <authorList>
            <person name="Buell R."/>
            <person name="Hamilton J."/>
            <person name="Hostetler J."/>
        </authorList>
    </citation>
    <scope>NUCLEOTIDE SEQUENCE [LARGE SCALE GENOMIC DNA]</scope>
    <source>
        <strain evidence="17">DAOM:BR144</strain>
    </source>
</reference>
<evidence type="ECO:0000256" key="3">
    <source>
        <dbReference type="ARBA" id="ARBA00009463"/>
    </source>
</evidence>
<feature type="binding site" evidence="12">
    <location>
        <position position="132"/>
    </location>
    <ligand>
        <name>NAD(+)</name>
        <dbReference type="ChEBI" id="CHEBI:57540"/>
    </ligand>
</feature>
<dbReference type="PANTHER" id="PTHR43561:SF3">
    <property type="entry name" value="HYDROXYACYL-COENZYME A DEHYDROGENASE, MITOCHONDRIAL"/>
    <property type="match status" value="1"/>
</dbReference>
<feature type="domain" description="3-hydroxyacyl-CoA dehydrogenase C-terminal" evidence="14">
    <location>
        <begin position="226"/>
        <end position="323"/>
    </location>
</feature>
<dbReference type="Pfam" id="PF00725">
    <property type="entry name" value="3HCDH"/>
    <property type="match status" value="1"/>
</dbReference>
<evidence type="ECO:0000256" key="1">
    <source>
        <dbReference type="ARBA" id="ARBA00004305"/>
    </source>
</evidence>
<feature type="binding site" evidence="12">
    <location>
        <begin position="42"/>
        <end position="47"/>
    </location>
    <ligand>
        <name>NAD(+)</name>
        <dbReference type="ChEBI" id="CHEBI:57540"/>
    </ligand>
</feature>
<dbReference type="InterPro" id="IPR022694">
    <property type="entry name" value="3-OHacyl-CoA_DH"/>
</dbReference>
<feature type="binding site" evidence="12">
    <location>
        <position position="65"/>
    </location>
    <ligand>
        <name>NAD(+)</name>
        <dbReference type="ChEBI" id="CHEBI:57540"/>
    </ligand>
</feature>
<evidence type="ECO:0000256" key="5">
    <source>
        <dbReference type="ARBA" id="ARBA00022832"/>
    </source>
</evidence>
<feature type="binding site" evidence="12">
    <location>
        <position position="315"/>
    </location>
    <ligand>
        <name>NAD(+)</name>
        <dbReference type="ChEBI" id="CHEBI:57540"/>
    </ligand>
</feature>
<evidence type="ECO:0000256" key="13">
    <source>
        <dbReference type="PIRSR" id="PIRSR000105-3"/>
    </source>
</evidence>
<dbReference type="InterPro" id="IPR006176">
    <property type="entry name" value="3-OHacyl-CoA_DH_NAD-bd"/>
</dbReference>
<dbReference type="EC" id="1.1.1.35" evidence="4"/>